<dbReference type="OrthoDB" id="5210591at2759"/>
<dbReference type="AlphaFoldDB" id="A0A9P5Z1T9"/>
<evidence type="ECO:0008006" key="3">
    <source>
        <dbReference type="Google" id="ProtNLM"/>
    </source>
</evidence>
<keyword evidence="2" id="KW-1185">Reference proteome</keyword>
<proteinExistence type="predicted"/>
<organism evidence="1 2">
    <name type="scientific">Pholiota conissans</name>
    <dbReference type="NCBI Taxonomy" id="109636"/>
    <lineage>
        <taxon>Eukaryota</taxon>
        <taxon>Fungi</taxon>
        <taxon>Dikarya</taxon>
        <taxon>Basidiomycota</taxon>
        <taxon>Agaricomycotina</taxon>
        <taxon>Agaricomycetes</taxon>
        <taxon>Agaricomycetidae</taxon>
        <taxon>Agaricales</taxon>
        <taxon>Agaricineae</taxon>
        <taxon>Strophariaceae</taxon>
        <taxon>Pholiota</taxon>
    </lineage>
</organism>
<name>A0A9P5Z1T9_9AGAR</name>
<comment type="caution">
    <text evidence="1">The sequence shown here is derived from an EMBL/GenBank/DDBJ whole genome shotgun (WGS) entry which is preliminary data.</text>
</comment>
<evidence type="ECO:0000313" key="1">
    <source>
        <dbReference type="EMBL" id="KAF9479838.1"/>
    </source>
</evidence>
<dbReference type="Proteomes" id="UP000807469">
    <property type="component" value="Unassembled WGS sequence"/>
</dbReference>
<dbReference type="EMBL" id="MU155205">
    <property type="protein sequence ID" value="KAF9479838.1"/>
    <property type="molecule type" value="Genomic_DNA"/>
</dbReference>
<protein>
    <recommendedName>
        <fullName evidence="3">Aminoglycoside phosphotransferase domain-containing protein</fullName>
    </recommendedName>
</protein>
<reference evidence="1" key="1">
    <citation type="submission" date="2020-11" db="EMBL/GenBank/DDBJ databases">
        <authorList>
            <consortium name="DOE Joint Genome Institute"/>
            <person name="Ahrendt S."/>
            <person name="Riley R."/>
            <person name="Andreopoulos W."/>
            <person name="Labutti K."/>
            <person name="Pangilinan J."/>
            <person name="Ruiz-Duenas F.J."/>
            <person name="Barrasa J.M."/>
            <person name="Sanchez-Garcia M."/>
            <person name="Camarero S."/>
            <person name="Miyauchi S."/>
            <person name="Serrano A."/>
            <person name="Linde D."/>
            <person name="Babiker R."/>
            <person name="Drula E."/>
            <person name="Ayuso-Fernandez I."/>
            <person name="Pacheco R."/>
            <person name="Padilla G."/>
            <person name="Ferreira P."/>
            <person name="Barriuso J."/>
            <person name="Kellner H."/>
            <person name="Castanera R."/>
            <person name="Alfaro M."/>
            <person name="Ramirez L."/>
            <person name="Pisabarro A.G."/>
            <person name="Kuo A."/>
            <person name="Tritt A."/>
            <person name="Lipzen A."/>
            <person name="He G."/>
            <person name="Yan M."/>
            <person name="Ng V."/>
            <person name="Cullen D."/>
            <person name="Martin F."/>
            <person name="Rosso M.-N."/>
            <person name="Henrissat B."/>
            <person name="Hibbett D."/>
            <person name="Martinez A.T."/>
            <person name="Grigoriev I.V."/>
        </authorList>
    </citation>
    <scope>NUCLEOTIDE SEQUENCE</scope>
    <source>
        <strain evidence="1">CIRM-BRFM 674</strain>
    </source>
</reference>
<sequence length="371" mass="41027">MASSVSTSGGTPLGLTKEQANAVIHKHLRGQDRSTLRKLTEIQNKGYSYTSNAKTYILDLSPAHHDESIPPSSSCFITIQHPRGDDADAYHTNALPEIHRILSHIRSKTNIPIPDPILDTTHELVPFDLLLCPPSPITSTNIIPLSVARKSGYLNEAHAAFVDLEIGRFLGQLHSGVQNDWFGLPHLDAPPEPSYSWQETFTHLLETLLSEFQAAGVELPYEEIRQYLSRAIAFFLFDDVEVPSLIWLTGSEDDIYISLPSHPATKTRGIVAILPTAAHALWGDPLLESFFIPPAPSQGVLEGYVGSGGTHLTLFPRQKTKRLWYTVFLALLALKERRLGGVPVDDSEVTERWALDIVKDSTKLLANAPCY</sequence>
<evidence type="ECO:0000313" key="2">
    <source>
        <dbReference type="Proteomes" id="UP000807469"/>
    </source>
</evidence>
<accession>A0A9P5Z1T9</accession>
<gene>
    <name evidence="1" type="ORF">BDN70DRAFT_665096</name>
</gene>